<feature type="signal peptide" evidence="1">
    <location>
        <begin position="1"/>
        <end position="18"/>
    </location>
</feature>
<dbReference type="EMBL" id="QOVI01000004">
    <property type="protein sequence ID" value="RXG14380.1"/>
    <property type="molecule type" value="Genomic_DNA"/>
</dbReference>
<evidence type="ECO:0000313" key="3">
    <source>
        <dbReference type="Proteomes" id="UP000289821"/>
    </source>
</evidence>
<accession>A0A4Q0NUF4</accession>
<sequence>MKKLLFVLGLLVLMPGFAQEEPVKDTLQVDQPVHVSQILIKVPFGKRVAFGDVELEINEIIDSRCPKNVTCVWAGEVIVKASIYRDGKFIEERTLNVDANNSAFLSSEKKEMFEYSVLPYPDISKGKIKQEDYVLNVVWNQL</sequence>
<dbReference type="Proteomes" id="UP000289821">
    <property type="component" value="Unassembled WGS sequence"/>
</dbReference>
<comment type="caution">
    <text evidence="2">The sequence shown here is derived from an EMBL/GenBank/DDBJ whole genome shotgun (WGS) entry which is preliminary data.</text>
</comment>
<keyword evidence="1" id="KW-0732">Signal</keyword>
<evidence type="ECO:0000313" key="2">
    <source>
        <dbReference type="EMBL" id="RXG14380.1"/>
    </source>
</evidence>
<dbReference type="AlphaFoldDB" id="A0A4Q0NUF4"/>
<dbReference type="RefSeq" id="WP_128761781.1">
    <property type="nucleotide sequence ID" value="NZ_QOVI01000004.1"/>
</dbReference>
<keyword evidence="3" id="KW-1185">Reference proteome</keyword>
<reference evidence="2 3" key="1">
    <citation type="submission" date="2018-07" db="EMBL/GenBank/DDBJ databases">
        <title>Leeuwenhoekiella genomics.</title>
        <authorList>
            <person name="Tahon G."/>
            <person name="Willems A."/>
        </authorList>
    </citation>
    <scope>NUCLEOTIDE SEQUENCE [LARGE SCALE GENOMIC DNA]</scope>
    <source>
        <strain evidence="2 3">R-50232</strain>
    </source>
</reference>
<organism evidence="2 3">
    <name type="scientific">Leeuwenhoekiella aestuarii</name>
    <dbReference type="NCBI Taxonomy" id="2249426"/>
    <lineage>
        <taxon>Bacteria</taxon>
        <taxon>Pseudomonadati</taxon>
        <taxon>Bacteroidota</taxon>
        <taxon>Flavobacteriia</taxon>
        <taxon>Flavobacteriales</taxon>
        <taxon>Flavobacteriaceae</taxon>
        <taxon>Leeuwenhoekiella</taxon>
    </lineage>
</organism>
<protein>
    <recommendedName>
        <fullName evidence="4">TonB-like protein</fullName>
    </recommendedName>
</protein>
<feature type="chain" id="PRO_5020649623" description="TonB-like protein" evidence="1">
    <location>
        <begin position="19"/>
        <end position="142"/>
    </location>
</feature>
<gene>
    <name evidence="2" type="ORF">DSM04_104490</name>
</gene>
<evidence type="ECO:0000256" key="1">
    <source>
        <dbReference type="SAM" id="SignalP"/>
    </source>
</evidence>
<proteinExistence type="predicted"/>
<name>A0A4Q0NUF4_9FLAO</name>
<evidence type="ECO:0008006" key="4">
    <source>
        <dbReference type="Google" id="ProtNLM"/>
    </source>
</evidence>